<evidence type="ECO:0000313" key="2">
    <source>
        <dbReference type="Proteomes" id="UP000016201"/>
    </source>
</evidence>
<dbReference type="Proteomes" id="UP000016201">
    <property type="component" value="Unassembled WGS sequence"/>
</dbReference>
<accession>R9AQT5</accession>
<protein>
    <submittedName>
        <fullName evidence="1">Uncharacterized protein</fullName>
    </submittedName>
</protein>
<sequence>MKYRIHDAIHYHGWRHGRRRWVEVSGMNLSPNNGFLLLLIRQK</sequence>
<dbReference type="AlphaFoldDB" id="R9AQT5"/>
<proteinExistence type="predicted"/>
<keyword evidence="2" id="KW-1185">Reference proteome</keyword>
<name>R9AQT5_9GAMM</name>
<organism evidence="1 2">
    <name type="scientific">Acinetobacter tandoii DSM 14970 = CIP 107469</name>
    <dbReference type="NCBI Taxonomy" id="1120927"/>
    <lineage>
        <taxon>Bacteria</taxon>
        <taxon>Pseudomonadati</taxon>
        <taxon>Pseudomonadota</taxon>
        <taxon>Gammaproteobacteria</taxon>
        <taxon>Moraxellales</taxon>
        <taxon>Moraxellaceae</taxon>
        <taxon>Acinetobacter</taxon>
    </lineage>
</organism>
<gene>
    <name evidence="1" type="ORF">I593_03301</name>
</gene>
<comment type="caution">
    <text evidence="1">The sequence shown here is derived from an EMBL/GenBank/DDBJ whole genome shotgun (WGS) entry which is preliminary data.</text>
</comment>
<dbReference type="EMBL" id="AQFM01000043">
    <property type="protein sequence ID" value="EOR04553.1"/>
    <property type="molecule type" value="Genomic_DNA"/>
</dbReference>
<reference evidence="1 2" key="1">
    <citation type="submission" date="2013-03" db="EMBL/GenBank/DDBJ databases">
        <title>The Genome Sequence of Acinetobacter tandoii CIP 107469.</title>
        <authorList>
            <consortium name="The Broad Institute Genome Sequencing Platform"/>
            <consortium name="The Broad Institute Genome Sequencing Center for Infectious Disease"/>
            <person name="Cerqueira G."/>
            <person name="Feldgarden M."/>
            <person name="Courvalin P."/>
            <person name="Perichon B."/>
            <person name="Grillot-Courvalin C."/>
            <person name="Clermont D."/>
            <person name="Rocha E."/>
            <person name="Yoon E.-J."/>
            <person name="Nemec A."/>
            <person name="Walker B."/>
            <person name="Young S.K."/>
            <person name="Zeng Q."/>
            <person name="Gargeya S."/>
            <person name="Fitzgerald M."/>
            <person name="Haas B."/>
            <person name="Abouelleil A."/>
            <person name="Alvarado L."/>
            <person name="Arachchi H.M."/>
            <person name="Berlin A.M."/>
            <person name="Chapman S.B."/>
            <person name="Dewar J."/>
            <person name="Goldberg J."/>
            <person name="Griggs A."/>
            <person name="Gujja S."/>
            <person name="Hansen M."/>
            <person name="Howarth C."/>
            <person name="Imamovic A."/>
            <person name="Larimer J."/>
            <person name="McCowan C."/>
            <person name="Murphy C."/>
            <person name="Neiman D."/>
            <person name="Pearson M."/>
            <person name="Priest M."/>
            <person name="Roberts A."/>
            <person name="Saif S."/>
            <person name="Shea T."/>
            <person name="Sisk P."/>
            <person name="Sykes S."/>
            <person name="Wortman J."/>
            <person name="Nusbaum C."/>
            <person name="Birren B."/>
        </authorList>
    </citation>
    <scope>NUCLEOTIDE SEQUENCE [LARGE SCALE GENOMIC DNA]</scope>
    <source>
        <strain evidence="1 2">CIP 107469</strain>
    </source>
</reference>
<evidence type="ECO:0000313" key="1">
    <source>
        <dbReference type="EMBL" id="EOR04553.1"/>
    </source>
</evidence>